<dbReference type="InterPro" id="IPR002622">
    <property type="entry name" value="Transposase_14"/>
</dbReference>
<dbReference type="SUPFAM" id="SSF46689">
    <property type="entry name" value="Homeodomain-like"/>
    <property type="match status" value="1"/>
</dbReference>
<dbReference type="AlphaFoldDB" id="A0AAE4FSM4"/>
<dbReference type="PANTHER" id="PTHR46564:SF1">
    <property type="entry name" value="TRANSPOSASE"/>
    <property type="match status" value="1"/>
</dbReference>
<name>A0AAE4FSM4_9CYAN</name>
<comment type="caution">
    <text evidence="2">The sequence shown here is derived from an EMBL/GenBank/DDBJ whole genome shotgun (WGS) entry which is preliminary data.</text>
</comment>
<dbReference type="Pfam" id="PF01710">
    <property type="entry name" value="HTH_Tnp_IS630"/>
    <property type="match status" value="1"/>
</dbReference>
<proteinExistence type="predicted"/>
<accession>A0AAE4FSM4</accession>
<dbReference type="PANTHER" id="PTHR46564">
    <property type="entry name" value="TRANSPOSASE"/>
    <property type="match status" value="1"/>
</dbReference>
<dbReference type="Proteomes" id="UP001268256">
    <property type="component" value="Unassembled WGS sequence"/>
</dbReference>
<organism evidence="2 3">
    <name type="scientific">Pseudocalidococcus azoricus BACA0444</name>
    <dbReference type="NCBI Taxonomy" id="2918990"/>
    <lineage>
        <taxon>Bacteria</taxon>
        <taxon>Bacillati</taxon>
        <taxon>Cyanobacteriota</taxon>
        <taxon>Cyanophyceae</taxon>
        <taxon>Acaryochloridales</taxon>
        <taxon>Thermosynechococcaceae</taxon>
        <taxon>Pseudocalidococcus</taxon>
        <taxon>Pseudocalidococcus azoricus</taxon>
    </lineage>
</organism>
<feature type="domain" description="Transposase Synechocystis PCC 6803" evidence="1">
    <location>
        <begin position="1"/>
        <end position="106"/>
    </location>
</feature>
<sequence>MPYSMDLRTRVVTFVREGGSKAEAARFFQVCPATVYNWLNREDLRPTVVKRRQRKLDWSALERHVHDYPNACLSDRAAHFGVNINAIWSALKAMQITRKKTAQISRTRYA</sequence>
<gene>
    <name evidence="2" type="ORF">RIF25_07130</name>
</gene>
<keyword evidence="3" id="KW-1185">Reference proteome</keyword>
<evidence type="ECO:0000313" key="3">
    <source>
        <dbReference type="Proteomes" id="UP001268256"/>
    </source>
</evidence>
<reference evidence="3" key="1">
    <citation type="submission" date="2023-07" db="EMBL/GenBank/DDBJ databases">
        <authorList>
            <person name="Luz R."/>
            <person name="Cordeiro R."/>
            <person name="Fonseca A."/>
            <person name="Goncalves V."/>
        </authorList>
    </citation>
    <scope>NUCLEOTIDE SEQUENCE [LARGE SCALE GENOMIC DNA]</scope>
    <source>
        <strain evidence="3">BACA0444</strain>
    </source>
</reference>
<dbReference type="EMBL" id="JAVMIP010000005">
    <property type="protein sequence ID" value="MDS3860582.1"/>
    <property type="molecule type" value="Genomic_DNA"/>
</dbReference>
<dbReference type="InterPro" id="IPR009057">
    <property type="entry name" value="Homeodomain-like_sf"/>
</dbReference>
<evidence type="ECO:0000313" key="2">
    <source>
        <dbReference type="EMBL" id="MDS3860582.1"/>
    </source>
</evidence>
<protein>
    <submittedName>
        <fullName evidence="2">IS630 transposase-related protein</fullName>
    </submittedName>
</protein>
<evidence type="ECO:0000259" key="1">
    <source>
        <dbReference type="Pfam" id="PF01710"/>
    </source>
</evidence>